<evidence type="ECO:0000256" key="5">
    <source>
        <dbReference type="PROSITE-ProRule" id="PRU00169"/>
    </source>
</evidence>
<dbReference type="Pfam" id="PF02518">
    <property type="entry name" value="HATPase_c"/>
    <property type="match status" value="1"/>
</dbReference>
<evidence type="ECO:0000256" key="4">
    <source>
        <dbReference type="ARBA" id="ARBA00023012"/>
    </source>
</evidence>
<keyword evidence="3 5" id="KW-0597">Phosphoprotein</keyword>
<feature type="modified residue" description="4-aspartylphosphate" evidence="5">
    <location>
        <position position="661"/>
    </location>
</feature>
<dbReference type="Proteomes" id="UP001157186">
    <property type="component" value="Unassembled WGS sequence"/>
</dbReference>
<evidence type="ECO:0000313" key="10">
    <source>
        <dbReference type="Proteomes" id="UP001157186"/>
    </source>
</evidence>
<dbReference type="InterPro" id="IPR005467">
    <property type="entry name" value="His_kinase_dom"/>
</dbReference>
<dbReference type="SMART" id="SM00388">
    <property type="entry name" value="HisKA"/>
    <property type="match status" value="1"/>
</dbReference>
<dbReference type="InterPro" id="IPR036097">
    <property type="entry name" value="HisK_dim/P_sf"/>
</dbReference>
<feature type="domain" description="Histidine kinase" evidence="7">
    <location>
        <begin position="225"/>
        <end position="446"/>
    </location>
</feature>
<dbReference type="SUPFAM" id="SSF52172">
    <property type="entry name" value="CheY-like"/>
    <property type="match status" value="2"/>
</dbReference>
<comment type="catalytic activity">
    <reaction evidence="1">
        <text>ATP + protein L-histidine = ADP + protein N-phospho-L-histidine.</text>
        <dbReference type="EC" id="2.7.13.3"/>
    </reaction>
</comment>
<dbReference type="SMART" id="SM00448">
    <property type="entry name" value="REC"/>
    <property type="match status" value="1"/>
</dbReference>
<dbReference type="Gene3D" id="1.10.287.130">
    <property type="match status" value="1"/>
</dbReference>
<keyword evidence="10" id="KW-1185">Reference proteome</keyword>
<gene>
    <name evidence="9" type="ORF">tinsulaeT_02940</name>
</gene>
<feature type="transmembrane region" description="Helical" evidence="6">
    <location>
        <begin position="182"/>
        <end position="203"/>
    </location>
</feature>
<dbReference type="Gene3D" id="3.30.565.10">
    <property type="entry name" value="Histidine kinase-like ATPase, C-terminal domain"/>
    <property type="match status" value="1"/>
</dbReference>
<dbReference type="SUPFAM" id="SSF47384">
    <property type="entry name" value="Homodimeric domain of signal transducing histidine kinase"/>
    <property type="match status" value="1"/>
</dbReference>
<evidence type="ECO:0000259" key="7">
    <source>
        <dbReference type="PROSITE" id="PS50109"/>
    </source>
</evidence>
<feature type="transmembrane region" description="Helical" evidence="6">
    <location>
        <begin position="59"/>
        <end position="80"/>
    </location>
</feature>
<dbReference type="EC" id="2.7.13.3" evidence="2"/>
<evidence type="ECO:0000313" key="9">
    <source>
        <dbReference type="EMBL" id="GLX76954.1"/>
    </source>
</evidence>
<dbReference type="PROSITE" id="PS50109">
    <property type="entry name" value="HIS_KIN"/>
    <property type="match status" value="1"/>
</dbReference>
<dbReference type="Pfam" id="PF00512">
    <property type="entry name" value="HisKA"/>
    <property type="match status" value="1"/>
</dbReference>
<keyword evidence="6" id="KW-0472">Membrane</keyword>
<keyword evidence="6" id="KW-0812">Transmembrane</keyword>
<evidence type="ECO:0000256" key="3">
    <source>
        <dbReference type="ARBA" id="ARBA00022553"/>
    </source>
</evidence>
<keyword evidence="4" id="KW-0902">Two-component regulatory system</keyword>
<organism evidence="9 10">
    <name type="scientific">Thalassotalea insulae</name>
    <dbReference type="NCBI Taxonomy" id="2056778"/>
    <lineage>
        <taxon>Bacteria</taxon>
        <taxon>Pseudomonadati</taxon>
        <taxon>Pseudomonadota</taxon>
        <taxon>Gammaproteobacteria</taxon>
        <taxon>Alteromonadales</taxon>
        <taxon>Colwelliaceae</taxon>
        <taxon>Thalassotalea</taxon>
    </lineage>
</organism>
<feature type="transmembrane region" description="Helical" evidence="6">
    <location>
        <begin position="6"/>
        <end position="27"/>
    </location>
</feature>
<dbReference type="PROSITE" id="PS50110">
    <property type="entry name" value="RESPONSE_REGULATORY"/>
    <property type="match status" value="1"/>
</dbReference>
<dbReference type="InterPro" id="IPR036890">
    <property type="entry name" value="HATPase_C_sf"/>
</dbReference>
<feature type="transmembrane region" description="Helical" evidence="6">
    <location>
        <begin position="92"/>
        <end position="109"/>
    </location>
</feature>
<dbReference type="InterPro" id="IPR001789">
    <property type="entry name" value="Sig_transdc_resp-reg_receiver"/>
</dbReference>
<proteinExistence type="predicted"/>
<feature type="transmembrane region" description="Helical" evidence="6">
    <location>
        <begin position="147"/>
        <end position="170"/>
    </location>
</feature>
<feature type="transmembrane region" description="Helical" evidence="6">
    <location>
        <begin position="34"/>
        <end position="53"/>
    </location>
</feature>
<dbReference type="Gene3D" id="3.40.50.2300">
    <property type="match status" value="2"/>
</dbReference>
<dbReference type="SUPFAM" id="SSF55874">
    <property type="entry name" value="ATPase domain of HSP90 chaperone/DNA topoisomerase II/histidine kinase"/>
    <property type="match status" value="1"/>
</dbReference>
<dbReference type="InterPro" id="IPR003594">
    <property type="entry name" value="HATPase_dom"/>
</dbReference>
<feature type="transmembrane region" description="Helical" evidence="6">
    <location>
        <begin position="115"/>
        <end position="135"/>
    </location>
</feature>
<dbReference type="PANTHER" id="PTHR45339:SF1">
    <property type="entry name" value="HYBRID SIGNAL TRANSDUCTION HISTIDINE KINASE J"/>
    <property type="match status" value="1"/>
</dbReference>
<dbReference type="InterPro" id="IPR003661">
    <property type="entry name" value="HisK_dim/P_dom"/>
</dbReference>
<dbReference type="RefSeq" id="WP_284242759.1">
    <property type="nucleotide sequence ID" value="NZ_BSST01000001.1"/>
</dbReference>
<dbReference type="Pfam" id="PF00072">
    <property type="entry name" value="Response_reg"/>
    <property type="match status" value="1"/>
</dbReference>
<evidence type="ECO:0000256" key="2">
    <source>
        <dbReference type="ARBA" id="ARBA00012438"/>
    </source>
</evidence>
<accession>A0ABQ6GNR1</accession>
<dbReference type="EMBL" id="BSST01000001">
    <property type="protein sequence ID" value="GLX76954.1"/>
    <property type="molecule type" value="Genomic_DNA"/>
</dbReference>
<evidence type="ECO:0000256" key="6">
    <source>
        <dbReference type="SAM" id="Phobius"/>
    </source>
</evidence>
<dbReference type="CDD" id="cd00082">
    <property type="entry name" value="HisKA"/>
    <property type="match status" value="1"/>
</dbReference>
<evidence type="ECO:0000256" key="1">
    <source>
        <dbReference type="ARBA" id="ARBA00000085"/>
    </source>
</evidence>
<reference evidence="9 10" key="1">
    <citation type="submission" date="2023-03" db="EMBL/GenBank/DDBJ databases">
        <title>Draft genome sequence of Thalassotalea insulae KCTC 62186T.</title>
        <authorList>
            <person name="Sawabe T."/>
        </authorList>
    </citation>
    <scope>NUCLEOTIDE SEQUENCE [LARGE SCALE GENOMIC DNA]</scope>
    <source>
        <strain evidence="9 10">KCTC 62186</strain>
    </source>
</reference>
<dbReference type="InterPro" id="IPR011006">
    <property type="entry name" value="CheY-like_superfamily"/>
</dbReference>
<protein>
    <recommendedName>
        <fullName evidence="2">histidine kinase</fullName>
        <ecNumber evidence="2">2.7.13.3</ecNumber>
    </recommendedName>
</protein>
<keyword evidence="6" id="KW-1133">Transmembrane helix</keyword>
<dbReference type="CDD" id="cd17546">
    <property type="entry name" value="REC_hyHK_CKI1_RcsC-like"/>
    <property type="match status" value="1"/>
</dbReference>
<dbReference type="SMART" id="SM00387">
    <property type="entry name" value="HATPase_c"/>
    <property type="match status" value="1"/>
</dbReference>
<sequence>MFTINSSYFLLGSQGLLAFILTYIFWLNHLKTKGSIALLGFGLCLLIYAVVITTTLTDIKIAVLGATLVSAFALLCLQLSLSQLIKMKTFPTLFYCYALITALALINYASAENTLFMIAIALLLAVSYITLLFLLNHQLKAFYPKHVIFITLATIFYALAQIRIITIALLVPATPAIIDNTLLIATNIAICAGIAVIFGIITLTAKAKEQYLKAFSQGKSEFITNVSHEVRTPMNGILGMLSLLEQSQLTAQQQHKVSIAKNSAYSLLAVINEVLDLSKIESGTLEPEIVTVDIKQLIEETAETFALQCHLKEVELIVDCTKITEQFIMTDPSKVTQIISNLLSNAVKFTDKGEIILHVALTQIDQESFLLEGSVTDTGIGIAPEKLLLLLQEHPAKRHARQHHYSANALGLKLTKTLCSLLEGTLSASSQPEHGSCFNFTIKVATTEQPALSGNNHDLTAHTILIADNNKTSANLLNDTLAKLGANVVITSTEQETINTLKLRQDTPFDFAFVSEKLFSRDLNDFMQNIKDINNINNVKFVLMAYLDCSYDKNTLLISNFKQLIYKPLLSSSLNVILDRLIYSQDRQPSANHGILKNEQGASKLLPGKTVLVVEDNKINQMVVLGVLKQLKTRILIANNGHEAIKILKKKGHQIDLVLMDCLMPEMDGYQATQLIRNGEAGEQNSNIVIIALTASAMENEKAKCLALGMNEVLTKPINSDILTATMNFWLTPKEKRYCH</sequence>
<dbReference type="PANTHER" id="PTHR45339">
    <property type="entry name" value="HYBRID SIGNAL TRANSDUCTION HISTIDINE KINASE J"/>
    <property type="match status" value="1"/>
</dbReference>
<comment type="caution">
    <text evidence="9">The sequence shown here is derived from an EMBL/GenBank/DDBJ whole genome shotgun (WGS) entry which is preliminary data.</text>
</comment>
<feature type="domain" description="Response regulatory" evidence="8">
    <location>
        <begin position="610"/>
        <end position="731"/>
    </location>
</feature>
<evidence type="ECO:0000259" key="8">
    <source>
        <dbReference type="PROSITE" id="PS50110"/>
    </source>
</evidence>
<name>A0ABQ6GNR1_9GAMM</name>